<evidence type="ECO:0000256" key="4">
    <source>
        <dbReference type="ARBA" id="ARBA00023002"/>
    </source>
</evidence>
<dbReference type="Gene3D" id="3.50.50.100">
    <property type="match status" value="1"/>
</dbReference>
<dbReference type="InterPro" id="IPR036188">
    <property type="entry name" value="FAD/NAD-bd_sf"/>
</dbReference>
<evidence type="ECO:0000256" key="5">
    <source>
        <dbReference type="ARBA" id="ARBA00023027"/>
    </source>
</evidence>
<proteinExistence type="inferred from homology"/>
<dbReference type="PANTHER" id="PTHR43706:SF23">
    <property type="entry name" value="NADH:UBIQUINONE REDUCTASE (NON-ELECTROGENIC)"/>
    <property type="match status" value="1"/>
</dbReference>
<keyword evidence="6" id="KW-0830">Ubiquinone</keyword>
<dbReference type="EMBL" id="CM000784">
    <property type="protein sequence ID" value="AQK99955.1"/>
    <property type="molecule type" value="Genomic_DNA"/>
</dbReference>
<gene>
    <name evidence="6" type="ORF">ZEAMMB73_Zm00001d012615</name>
</gene>
<dbReference type="GO" id="GO:0003954">
    <property type="term" value="F:NADH dehydrogenase activity"/>
    <property type="evidence" value="ECO:0007669"/>
    <property type="project" value="InterPro"/>
</dbReference>
<sequence>MASNGSSLVRRAAAAVRRMPRWKKRLVFFAVGASTLTYACQDNRVLQICDVTGNKKKVVILGTGWAGASFLRNIDTSLYDVHVVSPRNYFTFTPLLPSVTCGTVEARSIVEPIRNIVRKHLKFASQVAQAHGYGPRHSALLSNVSQQVLESQ</sequence>
<comment type="similarity">
    <text evidence="1">Belongs to the NADH dehydrogenase family.</text>
</comment>
<keyword evidence="4" id="KW-0560">Oxidoreductase</keyword>
<keyword evidence="5" id="KW-0520">NAD</keyword>
<evidence type="ECO:0000256" key="1">
    <source>
        <dbReference type="ARBA" id="ARBA00005272"/>
    </source>
</evidence>
<keyword evidence="2" id="KW-0285">Flavoprotein</keyword>
<dbReference type="PANTHER" id="PTHR43706">
    <property type="entry name" value="NADH DEHYDROGENASE"/>
    <property type="match status" value="1"/>
</dbReference>
<accession>A0A1D6GA23</accession>
<name>A0A1D6GA23_MAIZE</name>
<evidence type="ECO:0000313" key="6">
    <source>
        <dbReference type="EMBL" id="AQK99955.1"/>
    </source>
</evidence>
<dbReference type="InterPro" id="IPR045024">
    <property type="entry name" value="NDH-2"/>
</dbReference>
<protein>
    <submittedName>
        <fullName evidence="6">External alternative NAD(P)H-ubiquinone oxidoreductase B4 mitochondrial</fullName>
    </submittedName>
</protein>
<reference evidence="6" key="1">
    <citation type="submission" date="2015-12" db="EMBL/GenBank/DDBJ databases">
        <title>Update maize B73 reference genome by single molecule sequencing technologies.</title>
        <authorList>
            <consortium name="Maize Genome Sequencing Project"/>
            <person name="Ware D."/>
        </authorList>
    </citation>
    <scope>NUCLEOTIDE SEQUENCE</scope>
    <source>
        <tissue evidence="6">Seedling</tissue>
    </source>
</reference>
<evidence type="ECO:0000256" key="2">
    <source>
        <dbReference type="ARBA" id="ARBA00022630"/>
    </source>
</evidence>
<dbReference type="SUPFAM" id="SSF51905">
    <property type="entry name" value="FAD/NAD(P)-binding domain"/>
    <property type="match status" value="1"/>
</dbReference>
<dbReference type="ExpressionAtlas" id="A0A1D6GA23">
    <property type="expression patterns" value="baseline and differential"/>
</dbReference>
<evidence type="ECO:0000256" key="3">
    <source>
        <dbReference type="ARBA" id="ARBA00022827"/>
    </source>
</evidence>
<dbReference type="AlphaFoldDB" id="A0A1D6GA23"/>
<keyword evidence="3" id="KW-0274">FAD</keyword>
<organism evidence="6">
    <name type="scientific">Zea mays</name>
    <name type="common">Maize</name>
    <dbReference type="NCBI Taxonomy" id="4577"/>
    <lineage>
        <taxon>Eukaryota</taxon>
        <taxon>Viridiplantae</taxon>
        <taxon>Streptophyta</taxon>
        <taxon>Embryophyta</taxon>
        <taxon>Tracheophyta</taxon>
        <taxon>Spermatophyta</taxon>
        <taxon>Magnoliopsida</taxon>
        <taxon>Liliopsida</taxon>
        <taxon>Poales</taxon>
        <taxon>Poaceae</taxon>
        <taxon>PACMAD clade</taxon>
        <taxon>Panicoideae</taxon>
        <taxon>Andropogonodae</taxon>
        <taxon>Andropogoneae</taxon>
        <taxon>Tripsacinae</taxon>
        <taxon>Zea</taxon>
    </lineage>
</organism>